<dbReference type="Proteomes" id="UP000295741">
    <property type="component" value="Unassembled WGS sequence"/>
</dbReference>
<evidence type="ECO:0000256" key="4">
    <source>
        <dbReference type="ARBA" id="ARBA00022989"/>
    </source>
</evidence>
<feature type="transmembrane region" description="Helical" evidence="6">
    <location>
        <begin position="327"/>
        <end position="354"/>
    </location>
</feature>
<evidence type="ECO:0000313" key="9">
    <source>
        <dbReference type="EMBL" id="TDO28206.1"/>
    </source>
</evidence>
<dbReference type="EMBL" id="SNWP01000010">
    <property type="protein sequence ID" value="TDO28206.1"/>
    <property type="molecule type" value="Genomic_DNA"/>
</dbReference>
<feature type="transmembrane region" description="Helical" evidence="6">
    <location>
        <begin position="662"/>
        <end position="686"/>
    </location>
</feature>
<dbReference type="Pfam" id="PF12704">
    <property type="entry name" value="MacB_PCD"/>
    <property type="match status" value="1"/>
</dbReference>
<dbReference type="InterPro" id="IPR025857">
    <property type="entry name" value="MacB_PCD"/>
</dbReference>
<feature type="domain" description="MacB-like periplasmic core" evidence="8">
    <location>
        <begin position="20"/>
        <end position="235"/>
    </location>
</feature>
<evidence type="ECO:0000259" key="7">
    <source>
        <dbReference type="Pfam" id="PF02687"/>
    </source>
</evidence>
<dbReference type="AlphaFoldDB" id="A0A4R6J1R6"/>
<feature type="transmembrane region" description="Helical" evidence="6">
    <location>
        <begin position="283"/>
        <end position="302"/>
    </location>
</feature>
<dbReference type="PROSITE" id="PS51257">
    <property type="entry name" value="PROKAR_LIPOPROTEIN"/>
    <property type="match status" value="1"/>
</dbReference>
<feature type="transmembrane region" description="Helical" evidence="6">
    <location>
        <begin position="21"/>
        <end position="43"/>
    </location>
</feature>
<dbReference type="Pfam" id="PF02687">
    <property type="entry name" value="FtsX"/>
    <property type="match status" value="2"/>
</dbReference>
<dbReference type="RefSeq" id="WP_133472762.1">
    <property type="nucleotide sequence ID" value="NZ_SNWP01000010.1"/>
</dbReference>
<evidence type="ECO:0000256" key="1">
    <source>
        <dbReference type="ARBA" id="ARBA00004651"/>
    </source>
</evidence>
<reference evidence="9 10" key="1">
    <citation type="submission" date="2019-03" db="EMBL/GenBank/DDBJ databases">
        <title>Genomic Encyclopedia of Archaeal and Bacterial Type Strains, Phase II (KMG-II): from individual species to whole genera.</title>
        <authorList>
            <person name="Goeker M."/>
        </authorList>
    </citation>
    <scope>NUCLEOTIDE SEQUENCE [LARGE SCALE GENOMIC DNA]</scope>
    <source>
        <strain evidence="9 10">DSM 28323</strain>
    </source>
</reference>
<comment type="subcellular location">
    <subcellularLocation>
        <location evidence="1">Cell membrane</location>
        <topology evidence="1">Multi-pass membrane protein</topology>
    </subcellularLocation>
</comment>
<gene>
    <name evidence="9" type="ORF">BC659_0268</name>
</gene>
<keyword evidence="3 6" id="KW-0812">Transmembrane</keyword>
<feature type="domain" description="ABC3 transporter permease C-terminal" evidence="7">
    <location>
        <begin position="664"/>
        <end position="778"/>
    </location>
</feature>
<feature type="domain" description="ABC3 transporter permease C-terminal" evidence="7">
    <location>
        <begin position="287"/>
        <end position="401"/>
    </location>
</feature>
<evidence type="ECO:0000256" key="6">
    <source>
        <dbReference type="SAM" id="Phobius"/>
    </source>
</evidence>
<dbReference type="PANTHER" id="PTHR30572">
    <property type="entry name" value="MEMBRANE COMPONENT OF TRANSPORTER-RELATED"/>
    <property type="match status" value="1"/>
</dbReference>
<evidence type="ECO:0000256" key="5">
    <source>
        <dbReference type="ARBA" id="ARBA00023136"/>
    </source>
</evidence>
<name>A0A4R6J1R6_9BACT</name>
<feature type="transmembrane region" description="Helical" evidence="6">
    <location>
        <begin position="714"/>
        <end position="733"/>
    </location>
</feature>
<keyword evidence="10" id="KW-1185">Reference proteome</keyword>
<comment type="caution">
    <text evidence="9">The sequence shown here is derived from an EMBL/GenBank/DDBJ whole genome shotgun (WGS) entry which is preliminary data.</text>
</comment>
<dbReference type="InterPro" id="IPR050250">
    <property type="entry name" value="Macrolide_Exporter_MacB"/>
</dbReference>
<organism evidence="9 10">
    <name type="scientific">Sediminibacterium goheungense</name>
    <dbReference type="NCBI Taxonomy" id="1086393"/>
    <lineage>
        <taxon>Bacteria</taxon>
        <taxon>Pseudomonadati</taxon>
        <taxon>Bacteroidota</taxon>
        <taxon>Chitinophagia</taxon>
        <taxon>Chitinophagales</taxon>
        <taxon>Chitinophagaceae</taxon>
        <taxon>Sediminibacterium</taxon>
    </lineage>
</organism>
<dbReference type="OrthoDB" id="610657at2"/>
<dbReference type="PANTHER" id="PTHR30572:SF18">
    <property type="entry name" value="ABC-TYPE MACROLIDE FAMILY EXPORT SYSTEM PERMEASE COMPONENT 2"/>
    <property type="match status" value="1"/>
</dbReference>
<protein>
    <submittedName>
        <fullName evidence="9">ABC-type antimicrobial peptide transport system permease subunit</fullName>
    </submittedName>
</protein>
<dbReference type="GO" id="GO:0005886">
    <property type="term" value="C:plasma membrane"/>
    <property type="evidence" value="ECO:0007669"/>
    <property type="project" value="UniProtKB-SubCell"/>
</dbReference>
<evidence type="ECO:0000256" key="2">
    <source>
        <dbReference type="ARBA" id="ARBA00022475"/>
    </source>
</evidence>
<sequence>MIRNFFVIAWRNITKNKIFSFINIAGLGIGMACTIMIFLWVQYEKSWNKTQKNYDQVFEGFSTRNFNGELSTGSDLMFPLPKAAKENFPEVEGSTLVSYGENTLFTVNDKKIKRPTIHVTNDFFDVFTYEFIHGDESAIKEPNGIVVTESTARALFNNTDVIGKIVELNRYRSVTIRAVVKDVPPSSTLLFDAIVPFDASSDWVKQSLTDWVNCNNRAFFKVKKGTSIASLEQKLLTLIKKSSPAENPTTRGGLLLQPMSKWRLYEEFRNGKNTGGRIQYVNLFSWIAIIILIIACVNFMNLSTARSEKRAREVGIRKTLGSEKKQLLLQFICESILVSMLAFLLAAALIYTGLPFFNRLLNQQISIPYQSPVFWLGILGIIILTGIIAGSYPAFYLSAMKPVKVLKGSFLPGKQALLPRRILVTAQFAVSIVLISATIIIYQQIRHVQNRDLGYDTNNLIMVNATGDMGKNYEIMRNSLLQSGMIEAVNTTSLPVSNIFGFTSGVRWAGAPEDPNLIIGFLGSGEHFADIMKARMLDGRDFKKGDSNCVILNKEAIRVMKLKNPVGSTINWAGRERRITGIVDDLIMTSPYALPIPLMLAYDPNWIGSLNIRIKRGVEVKKALQLIETIYKKYNTEYPFEYTFADTAFNEKFANEKLIGNLAFIFASLAIFICCLGLFGLVSFSIERRTKEIGIRKILGASVQSLLALMSKEFLLLVFISFAIAIPFAWWLMNTWLSNFSYRIDIGIGIFFFVGIITLLICLITVGLNAFKTATANPVKSLRTE</sequence>
<keyword evidence="2" id="KW-1003">Cell membrane</keyword>
<keyword evidence="4 6" id="KW-1133">Transmembrane helix</keyword>
<dbReference type="GO" id="GO:0022857">
    <property type="term" value="F:transmembrane transporter activity"/>
    <property type="evidence" value="ECO:0007669"/>
    <property type="project" value="TreeGrafter"/>
</dbReference>
<feature type="transmembrane region" description="Helical" evidence="6">
    <location>
        <begin position="748"/>
        <end position="771"/>
    </location>
</feature>
<feature type="transmembrane region" description="Helical" evidence="6">
    <location>
        <begin position="422"/>
        <end position="442"/>
    </location>
</feature>
<proteinExistence type="predicted"/>
<accession>A0A4R6J1R6</accession>
<evidence type="ECO:0000313" key="10">
    <source>
        <dbReference type="Proteomes" id="UP000295741"/>
    </source>
</evidence>
<dbReference type="InterPro" id="IPR003838">
    <property type="entry name" value="ABC3_permease_C"/>
</dbReference>
<evidence type="ECO:0000256" key="3">
    <source>
        <dbReference type="ARBA" id="ARBA00022692"/>
    </source>
</evidence>
<keyword evidence="5 6" id="KW-0472">Membrane</keyword>
<evidence type="ECO:0000259" key="8">
    <source>
        <dbReference type="Pfam" id="PF12704"/>
    </source>
</evidence>
<feature type="transmembrane region" description="Helical" evidence="6">
    <location>
        <begin position="374"/>
        <end position="397"/>
    </location>
</feature>